<keyword evidence="3 7" id="KW-0812">Transmembrane</keyword>
<dbReference type="InterPro" id="IPR053134">
    <property type="entry name" value="RNA-dir_DNA_polymerase"/>
</dbReference>
<sequence>MSFQKEGSGDDAAMTLAPIAKWKSEFSRTFQFSLDRSTPHITERWFGTLAIAAIYPKIDPELELEYLDEVSLPTRGSDEFKPFIRRLPEYKFWYSITKAFCIGFMTTFFSIFDVFVNPRKFKVSLSDFLYVDRVDCGNRRPPLGYSVEFSMELCKNSLILTNQGRGHTTAVSDNPPSQRDKVRSNSSGLTIRGKLVQSRDSDSYILYLRQSDMVFTLKSENMIKNGLFAYLSYILDLRQSDKGIDKIRVVREFPDIFPEELPGVPPKHQEIEFGIEEYPGSALVSMAPYLMAPKELKELKNLNKLKIKNKYLLPRIDDLFDQFRGASIFSKIDLRYGYYQLKVKDSDMSKTAFRTRYGYYEFLMMPFGLINTHIVFMDMMNRVFQSYLDQFVVVFLDNNLVYSKFETEHEEYLRIVLQTLRETQLYAKFSKCEFWLSEVTLFGHIVSAKGILVDLKKIECNTHISYTIPYTRYKCHITLKAFPYLNI</sequence>
<comment type="subcellular location">
    <subcellularLocation>
        <location evidence="1">Membrane</location>
        <topology evidence="1">Multi-pass membrane protein</topology>
    </subcellularLocation>
</comment>
<reference evidence="9" key="1">
    <citation type="submission" date="2019-09" db="EMBL/GenBank/DDBJ databases">
        <title>Draft genome information of white flower Hibiscus syriacus.</title>
        <authorList>
            <person name="Kim Y.-M."/>
        </authorList>
    </citation>
    <scope>NUCLEOTIDE SEQUENCE [LARGE SCALE GENOMIC DNA]</scope>
    <source>
        <strain evidence="9">YM2019G1</strain>
    </source>
</reference>
<feature type="region of interest" description="Disordered" evidence="6">
    <location>
        <begin position="165"/>
        <end position="186"/>
    </location>
</feature>
<evidence type="ECO:0000256" key="3">
    <source>
        <dbReference type="ARBA" id="ARBA00022692"/>
    </source>
</evidence>
<dbReference type="InterPro" id="IPR043502">
    <property type="entry name" value="DNA/RNA_pol_sf"/>
</dbReference>
<keyword evidence="4 7" id="KW-1133">Transmembrane helix</keyword>
<dbReference type="Gene3D" id="3.10.10.10">
    <property type="entry name" value="HIV Type 1 Reverse Transcriptase, subunit A, domain 1"/>
    <property type="match status" value="1"/>
</dbReference>
<dbReference type="AlphaFoldDB" id="A0A6A3BF75"/>
<dbReference type="InterPro" id="IPR000477">
    <property type="entry name" value="RT_dom"/>
</dbReference>
<evidence type="ECO:0000313" key="9">
    <source>
        <dbReference type="EMBL" id="KAE8713399.1"/>
    </source>
</evidence>
<dbReference type="Proteomes" id="UP000436088">
    <property type="component" value="Unassembled WGS sequence"/>
</dbReference>
<evidence type="ECO:0000259" key="8">
    <source>
        <dbReference type="Pfam" id="PF00078"/>
    </source>
</evidence>
<keyword evidence="5 7" id="KW-0472">Membrane</keyword>
<dbReference type="Pfam" id="PF00078">
    <property type="entry name" value="RVT_1"/>
    <property type="match status" value="1"/>
</dbReference>
<dbReference type="PANTHER" id="PTHR24559">
    <property type="entry name" value="TRANSPOSON TY3-I GAG-POL POLYPROTEIN"/>
    <property type="match status" value="1"/>
</dbReference>
<evidence type="ECO:0000313" key="10">
    <source>
        <dbReference type="Proteomes" id="UP000436088"/>
    </source>
</evidence>
<dbReference type="CDD" id="cd01647">
    <property type="entry name" value="RT_LTR"/>
    <property type="match status" value="1"/>
</dbReference>
<dbReference type="GO" id="GO:0016020">
    <property type="term" value="C:membrane"/>
    <property type="evidence" value="ECO:0007669"/>
    <property type="project" value="UniProtKB-SubCell"/>
</dbReference>
<proteinExistence type="inferred from homology"/>
<name>A0A6A3BF75_HIBSY</name>
<comment type="similarity">
    <text evidence="2">Belongs to the RER1 family.</text>
</comment>
<keyword evidence="10" id="KW-1185">Reference proteome</keyword>
<evidence type="ECO:0000256" key="1">
    <source>
        <dbReference type="ARBA" id="ARBA00004141"/>
    </source>
</evidence>
<dbReference type="PANTHER" id="PTHR24559:SF444">
    <property type="entry name" value="REVERSE TRANSCRIPTASE DOMAIN-CONTAINING PROTEIN"/>
    <property type="match status" value="1"/>
</dbReference>
<feature type="compositionally biased region" description="Polar residues" evidence="6">
    <location>
        <begin position="165"/>
        <end position="177"/>
    </location>
</feature>
<dbReference type="SUPFAM" id="SSF56672">
    <property type="entry name" value="DNA/RNA polymerases"/>
    <property type="match status" value="1"/>
</dbReference>
<comment type="caution">
    <text evidence="9">The sequence shown here is derived from an EMBL/GenBank/DDBJ whole genome shotgun (WGS) entry which is preliminary data.</text>
</comment>
<feature type="domain" description="Reverse transcriptase" evidence="8">
    <location>
        <begin position="299"/>
        <end position="445"/>
    </location>
</feature>
<dbReference type="GO" id="GO:0016740">
    <property type="term" value="F:transferase activity"/>
    <property type="evidence" value="ECO:0007669"/>
    <property type="project" value="UniProtKB-KW"/>
</dbReference>
<evidence type="ECO:0000256" key="5">
    <source>
        <dbReference type="ARBA" id="ARBA00023136"/>
    </source>
</evidence>
<feature type="transmembrane region" description="Helical" evidence="7">
    <location>
        <begin position="357"/>
        <end position="376"/>
    </location>
</feature>
<dbReference type="InterPro" id="IPR043128">
    <property type="entry name" value="Rev_trsase/Diguanyl_cyclase"/>
</dbReference>
<evidence type="ECO:0000256" key="2">
    <source>
        <dbReference type="ARBA" id="ARBA00006070"/>
    </source>
</evidence>
<organism evidence="9 10">
    <name type="scientific">Hibiscus syriacus</name>
    <name type="common">Rose of Sharon</name>
    <dbReference type="NCBI Taxonomy" id="106335"/>
    <lineage>
        <taxon>Eukaryota</taxon>
        <taxon>Viridiplantae</taxon>
        <taxon>Streptophyta</taxon>
        <taxon>Embryophyta</taxon>
        <taxon>Tracheophyta</taxon>
        <taxon>Spermatophyta</taxon>
        <taxon>Magnoliopsida</taxon>
        <taxon>eudicotyledons</taxon>
        <taxon>Gunneridae</taxon>
        <taxon>Pentapetalae</taxon>
        <taxon>rosids</taxon>
        <taxon>malvids</taxon>
        <taxon>Malvales</taxon>
        <taxon>Malvaceae</taxon>
        <taxon>Malvoideae</taxon>
        <taxon>Hibiscus</taxon>
    </lineage>
</organism>
<dbReference type="EMBL" id="VEPZ02000878">
    <property type="protein sequence ID" value="KAE8713399.1"/>
    <property type="molecule type" value="Genomic_DNA"/>
</dbReference>
<protein>
    <submittedName>
        <fullName evidence="9">UDP-Glycosyltransferase superfamily protein isoform 1</fullName>
    </submittedName>
</protein>
<accession>A0A6A3BF75</accession>
<feature type="transmembrane region" description="Helical" evidence="7">
    <location>
        <begin position="92"/>
        <end position="116"/>
    </location>
</feature>
<dbReference type="InterPro" id="IPR004932">
    <property type="entry name" value="Rer1"/>
</dbReference>
<evidence type="ECO:0000256" key="6">
    <source>
        <dbReference type="SAM" id="MobiDB-lite"/>
    </source>
</evidence>
<dbReference type="GO" id="GO:0005737">
    <property type="term" value="C:cytoplasm"/>
    <property type="evidence" value="ECO:0007669"/>
    <property type="project" value="UniProtKB-ARBA"/>
</dbReference>
<evidence type="ECO:0000256" key="4">
    <source>
        <dbReference type="ARBA" id="ARBA00022989"/>
    </source>
</evidence>
<dbReference type="Gene3D" id="3.30.70.270">
    <property type="match status" value="1"/>
</dbReference>
<gene>
    <name evidence="9" type="ORF">F3Y22_tig00110210pilonHSYRG00047</name>
</gene>
<dbReference type="Pfam" id="PF03248">
    <property type="entry name" value="Rer1"/>
    <property type="match status" value="1"/>
</dbReference>
<evidence type="ECO:0000256" key="7">
    <source>
        <dbReference type="SAM" id="Phobius"/>
    </source>
</evidence>